<dbReference type="InterPro" id="IPR053245">
    <property type="entry name" value="MitoProcess-Associated"/>
</dbReference>
<dbReference type="PANTHER" id="PTHR47563">
    <property type="entry name" value="PROTEIN FMP25, MITOCHONDRIAL"/>
    <property type="match status" value="1"/>
</dbReference>
<dbReference type="EMBL" id="ML769402">
    <property type="protein sequence ID" value="KAE9406370.1"/>
    <property type="molecule type" value="Genomic_DNA"/>
</dbReference>
<keyword evidence="4" id="KW-1185">Reference proteome</keyword>
<dbReference type="PROSITE" id="PS50012">
    <property type="entry name" value="RCC1_3"/>
    <property type="match status" value="1"/>
</dbReference>
<dbReference type="GO" id="GO:0034551">
    <property type="term" value="P:mitochondrial respiratory chain complex III assembly"/>
    <property type="evidence" value="ECO:0007669"/>
    <property type="project" value="TreeGrafter"/>
</dbReference>
<feature type="repeat" description="RCC1" evidence="1">
    <location>
        <begin position="309"/>
        <end position="369"/>
    </location>
</feature>
<evidence type="ECO:0000313" key="3">
    <source>
        <dbReference type="EMBL" id="KAE9406370.1"/>
    </source>
</evidence>
<reference evidence="3" key="1">
    <citation type="journal article" date="2019" name="Environ. Microbiol.">
        <title>Fungal ecological strategies reflected in gene transcription - a case study of two litter decomposers.</title>
        <authorList>
            <person name="Barbi F."/>
            <person name="Kohler A."/>
            <person name="Barry K."/>
            <person name="Baskaran P."/>
            <person name="Daum C."/>
            <person name="Fauchery L."/>
            <person name="Ihrmark K."/>
            <person name="Kuo A."/>
            <person name="LaButti K."/>
            <person name="Lipzen A."/>
            <person name="Morin E."/>
            <person name="Grigoriev I.V."/>
            <person name="Henrissat B."/>
            <person name="Lindahl B."/>
            <person name="Martin F."/>
        </authorList>
    </citation>
    <scope>NUCLEOTIDE SEQUENCE</scope>
    <source>
        <strain evidence="3">JB14</strain>
    </source>
</reference>
<proteinExistence type="predicted"/>
<dbReference type="AlphaFoldDB" id="A0A6A4I8S1"/>
<dbReference type="PANTHER" id="PTHR47563:SF1">
    <property type="entry name" value="PROTEIN FMP25, MITOCHONDRIAL"/>
    <property type="match status" value="1"/>
</dbReference>
<name>A0A6A4I8S1_9AGAR</name>
<organism evidence="3 4">
    <name type="scientific">Gymnopus androsaceus JB14</name>
    <dbReference type="NCBI Taxonomy" id="1447944"/>
    <lineage>
        <taxon>Eukaryota</taxon>
        <taxon>Fungi</taxon>
        <taxon>Dikarya</taxon>
        <taxon>Basidiomycota</taxon>
        <taxon>Agaricomycotina</taxon>
        <taxon>Agaricomycetes</taxon>
        <taxon>Agaricomycetidae</taxon>
        <taxon>Agaricales</taxon>
        <taxon>Marasmiineae</taxon>
        <taxon>Omphalotaceae</taxon>
        <taxon>Gymnopus</taxon>
    </lineage>
</organism>
<sequence length="512" mass="55513">MIESQRQSEQEAISMQPSRNRVQASALSYLLDKSKSNASRREMEELAEKYGMDIGKLENLSDAQTLVPNTSDTESLRSPTTAPWLQNVVLRDLAFHEKYAAGVDARGDVYQWGEGAEPSITLKGKNIIQLACSGAKVYALSASGVIYALEADLTRQPPPDAWLWNGGNAGTFQEIIPNNQLSWGEKFISLSAGDNHLLALTSSGRAFAHPINSNANAYGQLGFRKFEVPVPSSKEHIPVELVPKSIADPYAKASPFKRRPSEPEETKEIPKSTSFPFCTAIFEIPSLKGIKLTKLVAGGRSSFALTSTGRVLGWGANEYGQVGLGDNVTLSTITVPTEVILWRMASPRTQMKCLDVSAGGDVTCFTLLLCGNGQYGSLGNNAYTNAQGSPIRARNVSNLTEYNEGTKSLKPIAPDSVSVSPTGHVLLTLDSAGGRDLLAWGKNYDYELGNGKRSSLAVPTTLIAPDGERFILQRKKAKEILDFQGNVWKRGVEVEQKAITGYSSSAVFWKLS</sequence>
<gene>
    <name evidence="3" type="ORF">BT96DRAFT_954847</name>
</gene>
<dbReference type="GO" id="GO:0005743">
    <property type="term" value="C:mitochondrial inner membrane"/>
    <property type="evidence" value="ECO:0007669"/>
    <property type="project" value="TreeGrafter"/>
</dbReference>
<dbReference type="InterPro" id="IPR000408">
    <property type="entry name" value="Reg_chr_condens"/>
</dbReference>
<accession>A0A6A4I8S1</accession>
<feature type="region of interest" description="Disordered" evidence="2">
    <location>
        <begin position="1"/>
        <end position="20"/>
    </location>
</feature>
<dbReference type="OrthoDB" id="10256179at2759"/>
<dbReference type="Proteomes" id="UP000799118">
    <property type="component" value="Unassembled WGS sequence"/>
</dbReference>
<dbReference type="InterPro" id="IPR009091">
    <property type="entry name" value="RCC1/BLIP-II"/>
</dbReference>
<dbReference type="Pfam" id="PF00415">
    <property type="entry name" value="RCC1"/>
    <property type="match status" value="1"/>
</dbReference>
<evidence type="ECO:0000256" key="2">
    <source>
        <dbReference type="SAM" id="MobiDB-lite"/>
    </source>
</evidence>
<dbReference type="Gene3D" id="2.130.10.30">
    <property type="entry name" value="Regulator of chromosome condensation 1/beta-lactamase-inhibitor protein II"/>
    <property type="match status" value="1"/>
</dbReference>
<evidence type="ECO:0000256" key="1">
    <source>
        <dbReference type="PROSITE-ProRule" id="PRU00235"/>
    </source>
</evidence>
<dbReference type="SUPFAM" id="SSF50985">
    <property type="entry name" value="RCC1/BLIP-II"/>
    <property type="match status" value="1"/>
</dbReference>
<evidence type="ECO:0000313" key="4">
    <source>
        <dbReference type="Proteomes" id="UP000799118"/>
    </source>
</evidence>
<protein>
    <submittedName>
        <fullName evidence="3">RCC1/BLIP-II</fullName>
    </submittedName>
</protein>